<dbReference type="PANTHER" id="PTHR31302">
    <property type="entry name" value="TRANSMEMBRANE PROTEIN WITH METALLOPHOSPHOESTERASE DOMAIN-RELATED"/>
    <property type="match status" value="1"/>
</dbReference>
<dbReference type="InterPro" id="IPR051158">
    <property type="entry name" value="Metallophosphoesterase_sf"/>
</dbReference>
<feature type="domain" description="Treble clef zinc finger" evidence="2">
    <location>
        <begin position="1055"/>
        <end position="1108"/>
    </location>
</feature>
<dbReference type="EMBL" id="JACSRA010000018">
    <property type="protein sequence ID" value="MBD7912086.1"/>
    <property type="molecule type" value="Genomic_DNA"/>
</dbReference>
<feature type="domain" description="Calcineurin-like phosphoesterase" evidence="1">
    <location>
        <begin position="495"/>
        <end position="733"/>
    </location>
</feature>
<dbReference type="InterPro" id="IPR025487">
    <property type="entry name" value="DUF4379"/>
</dbReference>
<dbReference type="Proteomes" id="UP000627781">
    <property type="component" value="Unassembled WGS sequence"/>
</dbReference>
<evidence type="ECO:0000259" key="2">
    <source>
        <dbReference type="Pfam" id="PF14311"/>
    </source>
</evidence>
<gene>
    <name evidence="3" type="ORF">H9661_12020</name>
</gene>
<name>A0ABR8PV94_9CLOT</name>
<protein>
    <submittedName>
        <fullName evidence="3">Metallophosphoesterase</fullName>
    </submittedName>
</protein>
<dbReference type="PANTHER" id="PTHR31302:SF0">
    <property type="entry name" value="TRANSMEMBRANE PROTEIN WITH METALLOPHOSPHOESTERASE DOMAIN"/>
    <property type="match status" value="1"/>
</dbReference>
<evidence type="ECO:0000313" key="4">
    <source>
        <dbReference type="Proteomes" id="UP000627781"/>
    </source>
</evidence>
<dbReference type="InterPro" id="IPR004843">
    <property type="entry name" value="Calcineurin-like_PHP"/>
</dbReference>
<evidence type="ECO:0000313" key="3">
    <source>
        <dbReference type="EMBL" id="MBD7912086.1"/>
    </source>
</evidence>
<organism evidence="3 4">
    <name type="scientific">Clostridium cibarium</name>
    <dbReference type="NCBI Taxonomy" id="2762247"/>
    <lineage>
        <taxon>Bacteria</taxon>
        <taxon>Bacillati</taxon>
        <taxon>Bacillota</taxon>
        <taxon>Clostridia</taxon>
        <taxon>Eubacteriales</taxon>
        <taxon>Clostridiaceae</taxon>
        <taxon>Clostridium</taxon>
    </lineage>
</organism>
<keyword evidence="4" id="KW-1185">Reference proteome</keyword>
<dbReference type="Pfam" id="PF14311">
    <property type="entry name" value="DUF4379"/>
    <property type="match status" value="1"/>
</dbReference>
<dbReference type="Gene3D" id="3.60.21.10">
    <property type="match status" value="1"/>
</dbReference>
<dbReference type="Pfam" id="PF00149">
    <property type="entry name" value="Metallophos"/>
    <property type="match status" value="1"/>
</dbReference>
<dbReference type="RefSeq" id="WP_191769005.1">
    <property type="nucleotide sequence ID" value="NZ_JACSRA010000018.1"/>
</dbReference>
<comment type="caution">
    <text evidence="3">The sequence shown here is derived from an EMBL/GenBank/DDBJ whole genome shotgun (WGS) entry which is preliminary data.</text>
</comment>
<sequence>MEIAAIDKDLKVFINQLKKKEIGFFDIPEEYRLHPEVVKVERKLGIRKIAVGEDITVNRGYDVIRNIFFVLEEVFKDIKDESSSRETETVFKEFDDYYNFLNGDIYDCACYYQYKFTQEEIMRYSIDLTKINYSALLDETIEDYSIEPNKNEIEAYKTGERRKSYIKQWVNKFKTCNSFKEFEKVREKCEISQYSSDLKTILLMYIYSDKYKVFHIIMKHVNSGYYPNIEHEVCFIYGSDKVLNEYNYSLGASSTIAKHKRKMKKFVEKLKSEELQTETHGFFNIGTYFYCVQTDYYVKEKNKVWLGDLKYYFETFEEFAEYLNNDLSNCDLSKAILPKIDFLQYITNKKTKLPIESVHNLIYIVDKYYDSESECFCVIQKWKDSNGNVLKEENHSFEYFFNYVYFLENDLSSADLLFCDGIENLNDLSELNLSNVKLISEIMDKLGLDYEKFELKDELIASFIPTLKFEEKTSLVLDTKREISLSYEEVIKNQKVFYISDLHLMHRIINAKCRSESDIQYVLQKIASNLVNDIDGFGSKVLLIGGDTSSVYEIFELFITLLRQYINNNYGSMKVIFLLGNHELWGFPDNNFEEIVDKYNDVITANGMYLLQNDLLYMDDNNSINRITTDELLTLSKEELRTKVRCARLIIFGGLAFSGYNKKFNADNGIYRETITREQEITESKKIESLYEIVQEALSDRNVIVFTHTPKVDWCINDDKQKGFIYVSGHTHRNYFYDDGDYKVYADNQVGYKNENPSIKYFYLENEYDLFSEYDDGIYQITGDEYVNFYRGKNVQMQFNRDGIVYMLKKKGYYCFIYETKAKKLSILNGGALKGLNIKDINYYYAHMEEEIANIKSPLYKYTEIQKKIAEDVKKIGGSGYIHGAIIDIDYYNHIYVNPNDLTIRGYYALDIFYKKIYPTIPKLLQQQCPELFYNYKKLIETKESTSLLVINEGKNEIMSTPQLYLETDIYKSSREIKKMQKLSSNILSVWYELKGYEKYLPVKETNDGSIVKNRTKFKHETISNHSIVKGKKESVPKQNPIEVKGSFSELYPDLLVDWDYEKNSIDPTQIIAGYSEKVFWKCNKCKNQWEARVDKRCSGRSICSNCHYRVIERDARMRKK</sequence>
<reference evidence="3 4" key="1">
    <citation type="submission" date="2020-08" db="EMBL/GenBank/DDBJ databases">
        <title>A Genomic Blueprint of the Chicken Gut Microbiome.</title>
        <authorList>
            <person name="Gilroy R."/>
            <person name="Ravi A."/>
            <person name="Getino M."/>
            <person name="Pursley I."/>
            <person name="Horton D.L."/>
            <person name="Alikhan N.-F."/>
            <person name="Baker D."/>
            <person name="Gharbi K."/>
            <person name="Hall N."/>
            <person name="Watson M."/>
            <person name="Adriaenssens E.M."/>
            <person name="Foster-Nyarko E."/>
            <person name="Jarju S."/>
            <person name="Secka A."/>
            <person name="Antonio M."/>
            <person name="Oren A."/>
            <person name="Chaudhuri R."/>
            <person name="La Ragione R.M."/>
            <person name="Hildebrand F."/>
            <person name="Pallen M.J."/>
        </authorList>
    </citation>
    <scope>NUCLEOTIDE SEQUENCE [LARGE SCALE GENOMIC DNA]</scope>
    <source>
        <strain evidence="3 4">Sa3CVN1</strain>
    </source>
</reference>
<dbReference type="SUPFAM" id="SSF56300">
    <property type="entry name" value="Metallo-dependent phosphatases"/>
    <property type="match status" value="1"/>
</dbReference>
<proteinExistence type="predicted"/>
<dbReference type="InterPro" id="IPR029052">
    <property type="entry name" value="Metallo-depent_PP-like"/>
</dbReference>
<evidence type="ECO:0000259" key="1">
    <source>
        <dbReference type="Pfam" id="PF00149"/>
    </source>
</evidence>
<accession>A0ABR8PV94</accession>